<gene>
    <name evidence="2" type="ORF">BSTOLATCC_MIC53356</name>
</gene>
<dbReference type="EMBL" id="CAJZBQ010000053">
    <property type="protein sequence ID" value="CAG9331281.1"/>
    <property type="molecule type" value="Genomic_DNA"/>
</dbReference>
<sequence length="107" mass="13005">MKMNKAEELYIMTKHYSAAHSKNSPRLIVFNQLQLVKYFVRKECDYFFYRFLFSRLSSLLLIAFRLNLTWFSYPLQSVMLCWVFNERDCSCMNFSFDLLALECLYFL</sequence>
<accession>A0AAU9K064</accession>
<organism evidence="2 3">
    <name type="scientific">Blepharisma stoltei</name>
    <dbReference type="NCBI Taxonomy" id="1481888"/>
    <lineage>
        <taxon>Eukaryota</taxon>
        <taxon>Sar</taxon>
        <taxon>Alveolata</taxon>
        <taxon>Ciliophora</taxon>
        <taxon>Postciliodesmatophora</taxon>
        <taxon>Heterotrichea</taxon>
        <taxon>Heterotrichida</taxon>
        <taxon>Blepharismidae</taxon>
        <taxon>Blepharisma</taxon>
    </lineage>
</organism>
<keyword evidence="1" id="KW-0472">Membrane</keyword>
<proteinExistence type="predicted"/>
<name>A0AAU9K064_9CILI</name>
<evidence type="ECO:0000313" key="2">
    <source>
        <dbReference type="EMBL" id="CAG9331281.1"/>
    </source>
</evidence>
<keyword evidence="1" id="KW-0812">Transmembrane</keyword>
<dbReference type="Proteomes" id="UP001162131">
    <property type="component" value="Unassembled WGS sequence"/>
</dbReference>
<keyword evidence="3" id="KW-1185">Reference proteome</keyword>
<keyword evidence="1" id="KW-1133">Transmembrane helix</keyword>
<reference evidence="2" key="1">
    <citation type="submission" date="2021-09" db="EMBL/GenBank/DDBJ databases">
        <authorList>
            <consortium name="AG Swart"/>
            <person name="Singh M."/>
            <person name="Singh A."/>
            <person name="Seah K."/>
            <person name="Emmerich C."/>
        </authorList>
    </citation>
    <scope>NUCLEOTIDE SEQUENCE</scope>
    <source>
        <strain evidence="2">ATCC30299</strain>
    </source>
</reference>
<evidence type="ECO:0000313" key="3">
    <source>
        <dbReference type="Proteomes" id="UP001162131"/>
    </source>
</evidence>
<feature type="transmembrane region" description="Helical" evidence="1">
    <location>
        <begin position="47"/>
        <end position="66"/>
    </location>
</feature>
<protein>
    <submittedName>
        <fullName evidence="2">Uncharacterized protein</fullName>
    </submittedName>
</protein>
<dbReference type="AlphaFoldDB" id="A0AAU9K064"/>
<comment type="caution">
    <text evidence="2">The sequence shown here is derived from an EMBL/GenBank/DDBJ whole genome shotgun (WGS) entry which is preliminary data.</text>
</comment>
<evidence type="ECO:0000256" key="1">
    <source>
        <dbReference type="SAM" id="Phobius"/>
    </source>
</evidence>